<dbReference type="PANTHER" id="PTHR47466:SF1">
    <property type="entry name" value="METALLOPROTEASE MEP1 (AFU_ORTHOLOGUE AFUA_1G07730)-RELATED"/>
    <property type="match status" value="1"/>
</dbReference>
<dbReference type="Gene3D" id="3.40.390.10">
    <property type="entry name" value="Collagenase (Catalytic Domain)"/>
    <property type="match status" value="1"/>
</dbReference>
<keyword evidence="8" id="KW-1015">Disulfide bond</keyword>
<gene>
    <name evidence="11" type="ORF">FHW12_003505</name>
</gene>
<evidence type="ECO:0000256" key="3">
    <source>
        <dbReference type="ARBA" id="ARBA00022723"/>
    </source>
</evidence>
<protein>
    <recommendedName>
        <fullName evidence="10">Peptidase M43 pregnancy-associated plasma-A domain-containing protein</fullName>
    </recommendedName>
</protein>
<dbReference type="InterPro" id="IPR024079">
    <property type="entry name" value="MetalloPept_cat_dom_sf"/>
</dbReference>
<keyword evidence="4 9" id="KW-0732">Signal</keyword>
<feature type="signal peptide" evidence="9">
    <location>
        <begin position="1"/>
        <end position="25"/>
    </location>
</feature>
<evidence type="ECO:0000256" key="8">
    <source>
        <dbReference type="ARBA" id="ARBA00023157"/>
    </source>
</evidence>
<organism evidence="11 12">
    <name type="scientific">Dokdonella fugitiva</name>
    <dbReference type="NCBI Taxonomy" id="328517"/>
    <lineage>
        <taxon>Bacteria</taxon>
        <taxon>Pseudomonadati</taxon>
        <taxon>Pseudomonadota</taxon>
        <taxon>Gammaproteobacteria</taxon>
        <taxon>Lysobacterales</taxon>
        <taxon>Rhodanobacteraceae</taxon>
        <taxon>Dokdonella</taxon>
    </lineage>
</organism>
<dbReference type="GO" id="GO:0046872">
    <property type="term" value="F:metal ion binding"/>
    <property type="evidence" value="ECO:0007669"/>
    <property type="project" value="UniProtKB-KW"/>
</dbReference>
<name>A0A839F5C6_9GAMM</name>
<evidence type="ECO:0000256" key="4">
    <source>
        <dbReference type="ARBA" id="ARBA00022729"/>
    </source>
</evidence>
<evidence type="ECO:0000313" key="11">
    <source>
        <dbReference type="EMBL" id="MBA8889262.1"/>
    </source>
</evidence>
<evidence type="ECO:0000256" key="6">
    <source>
        <dbReference type="ARBA" id="ARBA00022833"/>
    </source>
</evidence>
<evidence type="ECO:0000256" key="9">
    <source>
        <dbReference type="SAM" id="SignalP"/>
    </source>
</evidence>
<dbReference type="SUPFAM" id="SSF55486">
    <property type="entry name" value="Metalloproteases ('zincins'), catalytic domain"/>
    <property type="match status" value="1"/>
</dbReference>
<keyword evidence="12" id="KW-1185">Reference proteome</keyword>
<dbReference type="Proteomes" id="UP000550401">
    <property type="component" value="Unassembled WGS sequence"/>
</dbReference>
<dbReference type="Pfam" id="PF05572">
    <property type="entry name" value="Peptidase_M43"/>
    <property type="match status" value="1"/>
</dbReference>
<keyword evidence="2" id="KW-0645">Protease</keyword>
<evidence type="ECO:0000256" key="5">
    <source>
        <dbReference type="ARBA" id="ARBA00022801"/>
    </source>
</evidence>
<proteinExistence type="inferred from homology"/>
<reference evidence="11 12" key="1">
    <citation type="submission" date="2020-07" db="EMBL/GenBank/DDBJ databases">
        <title>Genomic Encyclopedia of Type Strains, Phase IV (KMG-V): Genome sequencing to study the core and pangenomes of soil and plant-associated prokaryotes.</title>
        <authorList>
            <person name="Whitman W."/>
        </authorList>
    </citation>
    <scope>NUCLEOTIDE SEQUENCE [LARGE SCALE GENOMIC DNA]</scope>
    <source>
        <strain evidence="11 12">RH2WT43</strain>
    </source>
</reference>
<evidence type="ECO:0000256" key="7">
    <source>
        <dbReference type="ARBA" id="ARBA00023049"/>
    </source>
</evidence>
<dbReference type="GO" id="GO:0008237">
    <property type="term" value="F:metallopeptidase activity"/>
    <property type="evidence" value="ECO:0007669"/>
    <property type="project" value="UniProtKB-KW"/>
</dbReference>
<evidence type="ECO:0000256" key="2">
    <source>
        <dbReference type="ARBA" id="ARBA00022670"/>
    </source>
</evidence>
<dbReference type="RefSeq" id="WP_182532305.1">
    <property type="nucleotide sequence ID" value="NZ_JACGXL010000006.1"/>
</dbReference>
<keyword evidence="5" id="KW-0378">Hydrolase</keyword>
<feature type="chain" id="PRO_5033048444" description="Peptidase M43 pregnancy-associated plasma-A domain-containing protein" evidence="9">
    <location>
        <begin position="26"/>
        <end position="313"/>
    </location>
</feature>
<dbReference type="AlphaFoldDB" id="A0A839F5C6"/>
<dbReference type="PANTHER" id="PTHR47466">
    <property type="match status" value="1"/>
</dbReference>
<feature type="domain" description="Peptidase M43 pregnancy-associated plasma-A" evidence="10">
    <location>
        <begin position="149"/>
        <end position="286"/>
    </location>
</feature>
<sequence>MHCNACKARLAAGCLVAVLPFAALAQAPPPTTPGEVRIVDDTGAPAIFMPELEAALARARWERVATAATTNARIDVGIVFHVLSGPLGEGDLDDELVARQLAVVNDAFDAAGFRFVVAAVRRYPDSPYFAGGCFPTTESGLRMKAELAVEPKRFVNVYSCRLALPYIAGYGTLPNEFAEDDPRHGVVIDHASVPGSPAPLSLGHTLVHELGHYFGLLHTFQGGCVAPGDEVADTPAEAIAGFGCATGRDSCPQDDGDDPVENFMDYSDDACTNHFTPQQGERMRALAAIYRPGLVTPVDAPTPPRAHSSHRRP</sequence>
<comment type="caution">
    <text evidence="11">The sequence shown here is derived from an EMBL/GenBank/DDBJ whole genome shotgun (WGS) entry which is preliminary data.</text>
</comment>
<dbReference type="GO" id="GO:0006508">
    <property type="term" value="P:proteolysis"/>
    <property type="evidence" value="ECO:0007669"/>
    <property type="project" value="UniProtKB-KW"/>
</dbReference>
<evidence type="ECO:0000259" key="10">
    <source>
        <dbReference type="Pfam" id="PF05572"/>
    </source>
</evidence>
<keyword evidence="7" id="KW-0482">Metalloprotease</keyword>
<dbReference type="InterPro" id="IPR008754">
    <property type="entry name" value="Peptidase_M43"/>
</dbReference>
<comment type="similarity">
    <text evidence="1">Belongs to the peptidase M43B family.</text>
</comment>
<evidence type="ECO:0000256" key="1">
    <source>
        <dbReference type="ARBA" id="ARBA00008721"/>
    </source>
</evidence>
<keyword evidence="6" id="KW-0862">Zinc</keyword>
<dbReference type="CDD" id="cd04275">
    <property type="entry name" value="ZnMc_pappalysin_like"/>
    <property type="match status" value="1"/>
</dbReference>
<dbReference type="EMBL" id="JACGXL010000006">
    <property type="protein sequence ID" value="MBA8889262.1"/>
    <property type="molecule type" value="Genomic_DNA"/>
</dbReference>
<keyword evidence="3" id="KW-0479">Metal-binding</keyword>
<evidence type="ECO:0000313" key="12">
    <source>
        <dbReference type="Proteomes" id="UP000550401"/>
    </source>
</evidence>
<accession>A0A839F5C6</accession>